<accession>A0A917TP52</accession>
<reference evidence="2" key="2">
    <citation type="submission" date="2020-09" db="EMBL/GenBank/DDBJ databases">
        <authorList>
            <person name="Sun Q."/>
            <person name="Ohkuma M."/>
        </authorList>
    </citation>
    <scope>NUCLEOTIDE SEQUENCE</scope>
    <source>
        <strain evidence="2">JCM 19831</strain>
    </source>
</reference>
<organism evidence="2 3">
    <name type="scientific">Dactylosporangium sucinum</name>
    <dbReference type="NCBI Taxonomy" id="1424081"/>
    <lineage>
        <taxon>Bacteria</taxon>
        <taxon>Bacillati</taxon>
        <taxon>Actinomycetota</taxon>
        <taxon>Actinomycetes</taxon>
        <taxon>Micromonosporales</taxon>
        <taxon>Micromonosporaceae</taxon>
        <taxon>Dactylosporangium</taxon>
    </lineage>
</organism>
<keyword evidence="1" id="KW-0812">Transmembrane</keyword>
<protein>
    <submittedName>
        <fullName evidence="2">Uncharacterized protein</fullName>
    </submittedName>
</protein>
<evidence type="ECO:0000313" key="2">
    <source>
        <dbReference type="EMBL" id="GGM31482.1"/>
    </source>
</evidence>
<proteinExistence type="predicted"/>
<name>A0A917TP52_9ACTN</name>
<keyword evidence="1" id="KW-1133">Transmembrane helix</keyword>
<keyword evidence="1" id="KW-0472">Membrane</keyword>
<dbReference type="Proteomes" id="UP000642070">
    <property type="component" value="Unassembled WGS sequence"/>
</dbReference>
<feature type="transmembrane region" description="Helical" evidence="1">
    <location>
        <begin position="12"/>
        <end position="31"/>
    </location>
</feature>
<comment type="caution">
    <text evidence="2">The sequence shown here is derived from an EMBL/GenBank/DDBJ whole genome shotgun (WGS) entry which is preliminary data.</text>
</comment>
<reference evidence="2" key="1">
    <citation type="journal article" date="2014" name="Int. J. Syst. Evol. Microbiol.">
        <title>Complete genome sequence of Corynebacterium casei LMG S-19264T (=DSM 44701T), isolated from a smear-ripened cheese.</title>
        <authorList>
            <consortium name="US DOE Joint Genome Institute (JGI-PGF)"/>
            <person name="Walter F."/>
            <person name="Albersmeier A."/>
            <person name="Kalinowski J."/>
            <person name="Ruckert C."/>
        </authorList>
    </citation>
    <scope>NUCLEOTIDE SEQUENCE</scope>
    <source>
        <strain evidence="2">JCM 19831</strain>
    </source>
</reference>
<evidence type="ECO:0000256" key="1">
    <source>
        <dbReference type="SAM" id="Phobius"/>
    </source>
</evidence>
<evidence type="ECO:0000313" key="3">
    <source>
        <dbReference type="Proteomes" id="UP000642070"/>
    </source>
</evidence>
<keyword evidence="3" id="KW-1185">Reference proteome</keyword>
<sequence length="242" mass="25376">MGDGGVYSTGDGIATGVLDAIIIAAGGWLAITAEPSGAGALAMAYVTPVAIMNIRAWAPFQEADNAWTSLSGSFAEMAREIDVLNGELDPFWKGAGSEAFKSFINTKVITPLGSLQELCERASDGCNGVADSLETVFYTWLGTTVAAALACLAADLTGPVSPAAKWAIIGAWITFVTGCLVAIIMLMQGMRAASSAMGTAMEELKRGFKIEGDKVSKESSRIGDDQRDLILNPENWNKEVQA</sequence>
<feature type="transmembrane region" description="Helical" evidence="1">
    <location>
        <begin position="166"/>
        <end position="187"/>
    </location>
</feature>
<gene>
    <name evidence="2" type="ORF">GCM10007977_035930</name>
</gene>
<dbReference type="EMBL" id="BMPI01000015">
    <property type="protein sequence ID" value="GGM31482.1"/>
    <property type="molecule type" value="Genomic_DNA"/>
</dbReference>
<dbReference type="RefSeq" id="WP_190250989.1">
    <property type="nucleotide sequence ID" value="NZ_BMPI01000015.1"/>
</dbReference>
<dbReference type="AlphaFoldDB" id="A0A917TP52"/>